<protein>
    <submittedName>
        <fullName evidence="2">Uncharacterized protein</fullName>
    </submittedName>
</protein>
<keyword evidence="1" id="KW-1133">Transmembrane helix</keyword>
<feature type="transmembrane region" description="Helical" evidence="1">
    <location>
        <begin position="20"/>
        <end position="37"/>
    </location>
</feature>
<dbReference type="EMBL" id="PGTK01000006">
    <property type="protein sequence ID" value="PJF30769.1"/>
    <property type="molecule type" value="Genomic_DNA"/>
</dbReference>
<dbReference type="AlphaFoldDB" id="A0A2M8NZP6"/>
<keyword evidence="1" id="KW-0472">Membrane</keyword>
<evidence type="ECO:0000313" key="3">
    <source>
        <dbReference type="Proteomes" id="UP000228921"/>
    </source>
</evidence>
<name>A0A2M8NZP6_9CHLR</name>
<evidence type="ECO:0000313" key="2">
    <source>
        <dbReference type="EMBL" id="PJF30769.1"/>
    </source>
</evidence>
<reference evidence="2 3" key="1">
    <citation type="submission" date="2017-11" db="EMBL/GenBank/DDBJ databases">
        <title>Evolution of Phototrophy in the Chloroflexi Phylum Driven by Horizontal Gene Transfer.</title>
        <authorList>
            <person name="Ward L.M."/>
            <person name="Hemp J."/>
            <person name="Shih P.M."/>
            <person name="Mcglynn S.E."/>
            <person name="Fischer W."/>
        </authorList>
    </citation>
    <scope>NUCLEOTIDE SEQUENCE [LARGE SCALE GENOMIC DNA]</scope>
    <source>
        <strain evidence="2">CP2_2F</strain>
    </source>
</reference>
<evidence type="ECO:0000256" key="1">
    <source>
        <dbReference type="SAM" id="Phobius"/>
    </source>
</evidence>
<organism evidence="2 3">
    <name type="scientific">Candidatus Thermofonsia Clade 1 bacterium</name>
    <dbReference type="NCBI Taxonomy" id="2364210"/>
    <lineage>
        <taxon>Bacteria</taxon>
        <taxon>Bacillati</taxon>
        <taxon>Chloroflexota</taxon>
        <taxon>Candidatus Thermofontia</taxon>
        <taxon>Candidatus Thermofonsia Clade 1</taxon>
    </lineage>
</organism>
<comment type="caution">
    <text evidence="2">The sequence shown here is derived from an EMBL/GenBank/DDBJ whole genome shotgun (WGS) entry which is preliminary data.</text>
</comment>
<sequence>MQLQWIGPEDYGMYKEPMASAYLRIVALFLMAVARAFRPSYQWLNADVIHVLHNYACFRRFSLEKIISFLQDQVSSLRLKDVDEHLRRIALLTIYQQQLEAIQGAFDLLAQHNAICEAAWEMLHRMAQFFNLSIDDLEGLYGKYFSD</sequence>
<gene>
    <name evidence="2" type="ORF">CUN51_06185</name>
</gene>
<keyword evidence="1" id="KW-0812">Transmembrane</keyword>
<accession>A0A2M8NZP6</accession>
<dbReference type="Proteomes" id="UP000228921">
    <property type="component" value="Unassembled WGS sequence"/>
</dbReference>
<proteinExistence type="predicted"/>